<dbReference type="Proteomes" id="UP000233786">
    <property type="component" value="Unassembled WGS sequence"/>
</dbReference>
<dbReference type="STRING" id="994479.GCA_000194155_04827"/>
<evidence type="ECO:0000313" key="2">
    <source>
        <dbReference type="Proteomes" id="UP000233786"/>
    </source>
</evidence>
<comment type="caution">
    <text evidence="1">The sequence shown here is derived from an EMBL/GenBank/DDBJ whole genome shotgun (WGS) entry which is preliminary data.</text>
</comment>
<accession>A0A2N3Y6X0</accession>
<reference evidence="1" key="1">
    <citation type="submission" date="2017-12" db="EMBL/GenBank/DDBJ databases">
        <title>Sequencing the genomes of 1000 Actinobacteria strains.</title>
        <authorList>
            <person name="Klenk H.-P."/>
        </authorList>
    </citation>
    <scope>NUCLEOTIDE SEQUENCE [LARGE SCALE GENOMIC DNA]</scope>
    <source>
        <strain evidence="1">DSM 44228</strain>
    </source>
</reference>
<organism evidence="1 2">
    <name type="scientific">Saccharopolyspora spinosa</name>
    <dbReference type="NCBI Taxonomy" id="60894"/>
    <lineage>
        <taxon>Bacteria</taxon>
        <taxon>Bacillati</taxon>
        <taxon>Actinomycetota</taxon>
        <taxon>Actinomycetes</taxon>
        <taxon>Pseudonocardiales</taxon>
        <taxon>Pseudonocardiaceae</taxon>
        <taxon>Saccharopolyspora</taxon>
    </lineage>
</organism>
<evidence type="ECO:0000313" key="1">
    <source>
        <dbReference type="EMBL" id="PKW18615.1"/>
    </source>
</evidence>
<sequence>MRKHARKSDARTQWAVVRSCEFCRSLMAVWLYNHRPVSGSR</sequence>
<gene>
    <name evidence="1" type="ORF">A8926_6718</name>
</gene>
<dbReference type="EMBL" id="PJNB01000001">
    <property type="protein sequence ID" value="PKW18615.1"/>
    <property type="molecule type" value="Genomic_DNA"/>
</dbReference>
<protein>
    <submittedName>
        <fullName evidence="1">Uncharacterized protein</fullName>
    </submittedName>
</protein>
<name>A0A2N3Y6X0_SACSN</name>
<keyword evidence="2" id="KW-1185">Reference proteome</keyword>
<proteinExistence type="predicted"/>
<dbReference type="AlphaFoldDB" id="A0A2N3Y6X0"/>